<dbReference type="EMBL" id="KN834453">
    <property type="protein sequence ID" value="KIK10734.1"/>
    <property type="molecule type" value="Genomic_DNA"/>
</dbReference>
<feature type="non-terminal residue" evidence="2">
    <location>
        <position position="1"/>
    </location>
</feature>
<reference evidence="2 3" key="1">
    <citation type="submission" date="2014-04" db="EMBL/GenBank/DDBJ databases">
        <authorList>
            <consortium name="DOE Joint Genome Institute"/>
            <person name="Kuo A."/>
            <person name="Kohler A."/>
            <person name="Costa M.D."/>
            <person name="Nagy L.G."/>
            <person name="Floudas D."/>
            <person name="Copeland A."/>
            <person name="Barry K.W."/>
            <person name="Cichocki N."/>
            <person name="Veneault-Fourrey C."/>
            <person name="LaButti K."/>
            <person name="Lindquist E.A."/>
            <person name="Lipzen A."/>
            <person name="Lundell T."/>
            <person name="Morin E."/>
            <person name="Murat C."/>
            <person name="Sun H."/>
            <person name="Tunlid A."/>
            <person name="Henrissat B."/>
            <person name="Grigoriev I.V."/>
            <person name="Hibbett D.S."/>
            <person name="Martin F."/>
            <person name="Nordberg H.P."/>
            <person name="Cantor M.N."/>
            <person name="Hua S.X."/>
        </authorList>
    </citation>
    <scope>NUCLEOTIDE SEQUENCE [LARGE SCALE GENOMIC DNA]</scope>
    <source>
        <strain evidence="2 3">441</strain>
    </source>
</reference>
<evidence type="ECO:0000313" key="2">
    <source>
        <dbReference type="EMBL" id="KIK10737.1"/>
    </source>
</evidence>
<proteinExistence type="predicted"/>
<protein>
    <submittedName>
        <fullName evidence="2">Unplaced genomic scaffold scaffold_768, whole genome shotgun sequence</fullName>
    </submittedName>
</protein>
<dbReference type="HOGENOM" id="CLU_163773_0_1_1"/>
<dbReference type="AlphaFoldDB" id="A0A0C9YK43"/>
<dbReference type="EMBL" id="KN834452">
    <property type="protein sequence ID" value="KIK10737.1"/>
    <property type="molecule type" value="Genomic_DNA"/>
</dbReference>
<dbReference type="Proteomes" id="UP000054018">
    <property type="component" value="Unassembled WGS sequence"/>
</dbReference>
<dbReference type="OrthoDB" id="3229437at2759"/>
<evidence type="ECO:0000313" key="1">
    <source>
        <dbReference type="EMBL" id="KIK10734.1"/>
    </source>
</evidence>
<reference evidence="2" key="3">
    <citation type="submission" date="2015-02" db="EMBL/GenBank/DDBJ databases">
        <title>Evolutionary Origins and Diversification of the Mycorrhizal Mutualists.</title>
        <authorList>
            <consortium name="DOE Joint Genome Institute"/>
            <consortium name="Mycorrhizal Genomics Consortium"/>
            <person name="Kohler A."/>
            <person name="Kuo A."/>
            <person name="Nagy L.G."/>
            <person name="Floudas D."/>
            <person name="Copeland A."/>
            <person name="Barry K.W."/>
            <person name="Cichocki N."/>
            <person name="Veneault-Fourrey C."/>
            <person name="LaButti K."/>
            <person name="Lindquist E.A."/>
            <person name="Lipzen A."/>
            <person name="Lundell T."/>
            <person name="Morin E."/>
            <person name="Murat C."/>
            <person name="Riley R."/>
            <person name="Ohm R."/>
            <person name="Sun H."/>
            <person name="Tunlid A."/>
            <person name="Henrissat B."/>
            <person name="Grigoriev I.V."/>
            <person name="Hibbett D.S."/>
            <person name="Martin F."/>
        </authorList>
    </citation>
    <scope>NUCLEOTIDE SEQUENCE</scope>
    <source>
        <strain evidence="2">441</strain>
    </source>
</reference>
<accession>A0A0C9YK43</accession>
<gene>
    <name evidence="2" type="ORF">PISMIDRAFT_123996</name>
    <name evidence="1" type="ORF">PISMIDRAFT_123998</name>
</gene>
<sequence>LRVGHAFLGEYYSLFVPTEDRSCPCGEPVQTREHVITSCLAFDNNRNVLCTASKDLILLGTE</sequence>
<reference evidence="3" key="2">
    <citation type="submission" date="2015-01" db="EMBL/GenBank/DDBJ databases">
        <title>Evolutionary Origins and Diversification of the Mycorrhizal Mutualists.</title>
        <authorList>
            <consortium name="DOE Joint Genome Institute"/>
            <consortium name="Mycorrhizal Genomics Consortium"/>
            <person name="Kohler A."/>
            <person name="Kuo A."/>
            <person name="Nagy L.G."/>
            <person name="Floudas D."/>
            <person name="Copeland A."/>
            <person name="Barry K.W."/>
            <person name="Cichocki N."/>
            <person name="Veneault-Fourrey C."/>
            <person name="LaButti K."/>
            <person name="Lindquist E.A."/>
            <person name="Lipzen A."/>
            <person name="Lundell T."/>
            <person name="Morin E."/>
            <person name="Murat C."/>
            <person name="Riley R."/>
            <person name="Ohm R."/>
            <person name="Sun H."/>
            <person name="Tunlid A."/>
            <person name="Henrissat B."/>
            <person name="Grigoriev I.V."/>
            <person name="Hibbett D.S."/>
            <person name="Martin F."/>
        </authorList>
    </citation>
    <scope>NUCLEOTIDE SEQUENCE [LARGE SCALE GENOMIC DNA]</scope>
    <source>
        <strain evidence="1 3">441</strain>
    </source>
</reference>
<keyword evidence="3" id="KW-1185">Reference proteome</keyword>
<dbReference type="STRING" id="765257.A0A0C9YK43"/>
<evidence type="ECO:0000313" key="3">
    <source>
        <dbReference type="Proteomes" id="UP000054018"/>
    </source>
</evidence>
<organism evidence="2 3">
    <name type="scientific">Pisolithus microcarpus 441</name>
    <dbReference type="NCBI Taxonomy" id="765257"/>
    <lineage>
        <taxon>Eukaryota</taxon>
        <taxon>Fungi</taxon>
        <taxon>Dikarya</taxon>
        <taxon>Basidiomycota</taxon>
        <taxon>Agaricomycotina</taxon>
        <taxon>Agaricomycetes</taxon>
        <taxon>Agaricomycetidae</taxon>
        <taxon>Boletales</taxon>
        <taxon>Sclerodermatineae</taxon>
        <taxon>Pisolithaceae</taxon>
        <taxon>Pisolithus</taxon>
    </lineage>
</organism>
<name>A0A0C9YK43_9AGAM</name>